<dbReference type="SUPFAM" id="SSF48019">
    <property type="entry name" value="post-AAA+ oligomerization domain-like"/>
    <property type="match status" value="1"/>
</dbReference>
<comment type="similarity">
    <text evidence="7">Belongs to the DNA polymerase HolA subunit family.</text>
</comment>
<dbReference type="OrthoDB" id="9775929at2"/>
<keyword evidence="6" id="KW-0239">DNA-directed DNA polymerase</keyword>
<dbReference type="STRING" id="1123285.SAMN05660235_02623"/>
<evidence type="ECO:0000256" key="1">
    <source>
        <dbReference type="ARBA" id="ARBA00012417"/>
    </source>
</evidence>
<evidence type="ECO:0000256" key="3">
    <source>
        <dbReference type="ARBA" id="ARBA00022679"/>
    </source>
</evidence>
<dbReference type="GO" id="GO:0009360">
    <property type="term" value="C:DNA polymerase III complex"/>
    <property type="evidence" value="ECO:0007669"/>
    <property type="project" value="InterPro"/>
</dbReference>
<feature type="domain" description="DNA polymerase III delta subunit-like C-terminal" evidence="10">
    <location>
        <begin position="225"/>
        <end position="330"/>
    </location>
</feature>
<dbReference type="SUPFAM" id="SSF52540">
    <property type="entry name" value="P-loop containing nucleoside triphosphate hydrolases"/>
    <property type="match status" value="1"/>
</dbReference>
<dbReference type="GO" id="GO:0003677">
    <property type="term" value="F:DNA binding"/>
    <property type="evidence" value="ECO:0007669"/>
    <property type="project" value="InterPro"/>
</dbReference>
<dbReference type="EMBL" id="FNBU01000026">
    <property type="protein sequence ID" value="SDF75001.1"/>
    <property type="molecule type" value="Genomic_DNA"/>
</dbReference>
<reference evidence="12" key="1">
    <citation type="submission" date="2016-10" db="EMBL/GenBank/DDBJ databases">
        <authorList>
            <person name="Varghese N."/>
            <person name="Submissions S."/>
        </authorList>
    </citation>
    <scope>NUCLEOTIDE SEQUENCE [LARGE SCALE GENOMIC DNA]</scope>
    <source>
        <strain evidence="12">DSM 23256</strain>
    </source>
</reference>
<dbReference type="Pfam" id="PF06144">
    <property type="entry name" value="DNA_pol3_delta"/>
    <property type="match status" value="1"/>
</dbReference>
<evidence type="ECO:0000313" key="11">
    <source>
        <dbReference type="EMBL" id="SDF75001.1"/>
    </source>
</evidence>
<evidence type="ECO:0000256" key="4">
    <source>
        <dbReference type="ARBA" id="ARBA00022695"/>
    </source>
</evidence>
<dbReference type="InterPro" id="IPR008921">
    <property type="entry name" value="DNA_pol3_clamp-load_cplx_C"/>
</dbReference>
<evidence type="ECO:0000259" key="10">
    <source>
        <dbReference type="Pfam" id="PF21694"/>
    </source>
</evidence>
<dbReference type="NCBIfam" id="TIGR01128">
    <property type="entry name" value="holA"/>
    <property type="match status" value="1"/>
</dbReference>
<dbReference type="Gene3D" id="1.10.8.60">
    <property type="match status" value="1"/>
</dbReference>
<keyword evidence="4" id="KW-0548">Nucleotidyltransferase</keyword>
<keyword evidence="12" id="KW-1185">Reference proteome</keyword>
<evidence type="ECO:0000256" key="2">
    <source>
        <dbReference type="ARBA" id="ARBA00017703"/>
    </source>
</evidence>
<evidence type="ECO:0000256" key="8">
    <source>
        <dbReference type="ARBA" id="ARBA00049244"/>
    </source>
</evidence>
<dbReference type="PANTHER" id="PTHR34388:SF1">
    <property type="entry name" value="DNA POLYMERASE III SUBUNIT DELTA"/>
    <property type="match status" value="1"/>
</dbReference>
<accession>A0A1G7NM47</accession>
<keyword evidence="5" id="KW-0235">DNA replication</keyword>
<dbReference type="PANTHER" id="PTHR34388">
    <property type="entry name" value="DNA POLYMERASE III SUBUNIT DELTA"/>
    <property type="match status" value="1"/>
</dbReference>
<comment type="catalytic activity">
    <reaction evidence="8">
        <text>DNA(n) + a 2'-deoxyribonucleoside 5'-triphosphate = DNA(n+1) + diphosphate</text>
        <dbReference type="Rhea" id="RHEA:22508"/>
        <dbReference type="Rhea" id="RHEA-COMP:17339"/>
        <dbReference type="Rhea" id="RHEA-COMP:17340"/>
        <dbReference type="ChEBI" id="CHEBI:33019"/>
        <dbReference type="ChEBI" id="CHEBI:61560"/>
        <dbReference type="ChEBI" id="CHEBI:173112"/>
        <dbReference type="EC" id="2.7.7.7"/>
    </reaction>
</comment>
<dbReference type="RefSeq" id="WP_093691579.1">
    <property type="nucleotide sequence ID" value="NZ_FNBU01000026.1"/>
</dbReference>
<dbReference type="Gene3D" id="1.20.272.10">
    <property type="match status" value="1"/>
</dbReference>
<gene>
    <name evidence="11" type="ORF">SAMN05660235_02623</name>
</gene>
<dbReference type="GO" id="GO:0003887">
    <property type="term" value="F:DNA-directed DNA polymerase activity"/>
    <property type="evidence" value="ECO:0007669"/>
    <property type="project" value="UniProtKB-KW"/>
</dbReference>
<sequence length="344" mass="37695">MNYQEAVRQIRSGRVLPVYLLHGEEVYLAREIEAAIINTALSPAERETNLIIFDGDPAPAELTAVVETAPFLGGKNVVVVRETALFRAGRKNTDEGDVGDRDAERILRLVLNLPEYTLLIFQTTEKADKRRKLFKAIEERGAAVELAPLKVKELRGWLVDKLAAAGKKIAPDALEHLLAAVSMMPQVSLGFLAGELAKLALYTENRTVITRQDLAEVLSAVPEVSVFALVDAITQKQVSKALSLLSDQLAIGEHPVRLVALLARQVRMLWQAKELAEKGLGAREIAEKLGIHPFVGEKLARQSRQFTVGRLKEAVVALAAADRAFKSGRAGAFSLDKIIIDLCR</sequence>
<dbReference type="EC" id="2.7.7.7" evidence="1"/>
<evidence type="ECO:0000256" key="6">
    <source>
        <dbReference type="ARBA" id="ARBA00022932"/>
    </source>
</evidence>
<evidence type="ECO:0000256" key="7">
    <source>
        <dbReference type="ARBA" id="ARBA00034754"/>
    </source>
</evidence>
<evidence type="ECO:0000313" key="12">
    <source>
        <dbReference type="Proteomes" id="UP000243333"/>
    </source>
</evidence>
<dbReference type="AlphaFoldDB" id="A0A1G7NM47"/>
<dbReference type="GO" id="GO:0006261">
    <property type="term" value="P:DNA-templated DNA replication"/>
    <property type="evidence" value="ECO:0007669"/>
    <property type="project" value="TreeGrafter"/>
</dbReference>
<evidence type="ECO:0000256" key="5">
    <source>
        <dbReference type="ARBA" id="ARBA00022705"/>
    </source>
</evidence>
<proteinExistence type="inferred from homology"/>
<dbReference type="InterPro" id="IPR005790">
    <property type="entry name" value="DNA_polIII_delta"/>
</dbReference>
<dbReference type="Pfam" id="PF21694">
    <property type="entry name" value="DNA_pol3_delta_C"/>
    <property type="match status" value="1"/>
</dbReference>
<feature type="domain" description="DNA polymerase III delta N-terminal" evidence="9">
    <location>
        <begin position="19"/>
        <end position="144"/>
    </location>
</feature>
<dbReference type="InterPro" id="IPR027417">
    <property type="entry name" value="P-loop_NTPase"/>
</dbReference>
<dbReference type="InterPro" id="IPR048466">
    <property type="entry name" value="DNA_pol3_delta-like_C"/>
</dbReference>
<protein>
    <recommendedName>
        <fullName evidence="2">DNA polymerase III subunit delta</fullName>
        <ecNumber evidence="1">2.7.7.7</ecNumber>
    </recommendedName>
</protein>
<keyword evidence="3" id="KW-0808">Transferase</keyword>
<organism evidence="11 12">
    <name type="scientific">Sporolituus thermophilus DSM 23256</name>
    <dbReference type="NCBI Taxonomy" id="1123285"/>
    <lineage>
        <taxon>Bacteria</taxon>
        <taxon>Bacillati</taxon>
        <taxon>Bacillota</taxon>
        <taxon>Negativicutes</taxon>
        <taxon>Selenomonadales</taxon>
        <taxon>Sporomusaceae</taxon>
        <taxon>Sporolituus</taxon>
    </lineage>
</organism>
<dbReference type="InterPro" id="IPR010372">
    <property type="entry name" value="DNA_pol3_delta_N"/>
</dbReference>
<dbReference type="Gene3D" id="3.40.50.300">
    <property type="entry name" value="P-loop containing nucleotide triphosphate hydrolases"/>
    <property type="match status" value="1"/>
</dbReference>
<evidence type="ECO:0000259" key="9">
    <source>
        <dbReference type="Pfam" id="PF06144"/>
    </source>
</evidence>
<dbReference type="Proteomes" id="UP000243333">
    <property type="component" value="Unassembled WGS sequence"/>
</dbReference>
<name>A0A1G7NM47_9FIRM</name>